<organism evidence="2">
    <name type="scientific">Trichophyton rubrum CBS 288.86</name>
    <dbReference type="NCBI Taxonomy" id="1215330"/>
    <lineage>
        <taxon>Eukaryota</taxon>
        <taxon>Fungi</taxon>
        <taxon>Dikarya</taxon>
        <taxon>Ascomycota</taxon>
        <taxon>Pezizomycotina</taxon>
        <taxon>Eurotiomycetes</taxon>
        <taxon>Eurotiomycetidae</taxon>
        <taxon>Onygenales</taxon>
        <taxon>Arthrodermataceae</taxon>
        <taxon>Trichophyton</taxon>
    </lineage>
</organism>
<feature type="region of interest" description="Disordered" evidence="1">
    <location>
        <begin position="177"/>
        <end position="200"/>
    </location>
</feature>
<feature type="compositionally biased region" description="Basic residues" evidence="1">
    <location>
        <begin position="1"/>
        <end position="10"/>
    </location>
</feature>
<dbReference type="OrthoDB" id="205993at2759"/>
<accession>A0A022WEE3</accession>
<dbReference type="InterPro" id="IPR006994">
    <property type="entry name" value="TCF25/Rqc1"/>
</dbReference>
<dbReference type="PANTHER" id="PTHR22684">
    <property type="entry name" value="NULP1-RELATED"/>
    <property type="match status" value="1"/>
</dbReference>
<feature type="compositionally biased region" description="Basic residues" evidence="1">
    <location>
        <begin position="86"/>
        <end position="99"/>
    </location>
</feature>
<feature type="compositionally biased region" description="Basic and acidic residues" evidence="1">
    <location>
        <begin position="61"/>
        <end position="72"/>
    </location>
</feature>
<feature type="compositionally biased region" description="Acidic residues" evidence="1">
    <location>
        <begin position="17"/>
        <end position="30"/>
    </location>
</feature>
<proteinExistence type="predicted"/>
<dbReference type="Proteomes" id="UP000023758">
    <property type="component" value="Unassembled WGS sequence"/>
</dbReference>
<dbReference type="GO" id="GO:0072344">
    <property type="term" value="P:rescue of stalled ribosome"/>
    <property type="evidence" value="ECO:0007669"/>
    <property type="project" value="TreeGrafter"/>
</dbReference>
<dbReference type="GO" id="GO:1990112">
    <property type="term" value="C:RQC complex"/>
    <property type="evidence" value="ECO:0007669"/>
    <property type="project" value="TreeGrafter"/>
</dbReference>
<dbReference type="AlphaFoldDB" id="A0A022WEE3"/>
<reference evidence="2" key="1">
    <citation type="submission" date="2014-02" db="EMBL/GenBank/DDBJ databases">
        <title>The Genome Sequence of Trichophyton rubrum (morphotype fischeri) CBS 288.86.</title>
        <authorList>
            <consortium name="The Broad Institute Genomics Platform"/>
            <person name="Cuomo C.A."/>
            <person name="White T.C."/>
            <person name="Graser Y."/>
            <person name="Martinez-Rossi N."/>
            <person name="Heitman J."/>
            <person name="Young S.K."/>
            <person name="Zeng Q."/>
            <person name="Gargeya S."/>
            <person name="Abouelleil A."/>
            <person name="Alvarado L."/>
            <person name="Chapman S.B."/>
            <person name="Gainer-Dewar J."/>
            <person name="Goldberg J."/>
            <person name="Griggs A."/>
            <person name="Gujja S."/>
            <person name="Hansen M."/>
            <person name="Howarth C."/>
            <person name="Imamovic A."/>
            <person name="Larimer J."/>
            <person name="Martinez D."/>
            <person name="Murphy C."/>
            <person name="Pearson M.D."/>
            <person name="Persinoti G."/>
            <person name="Poon T."/>
            <person name="Priest M."/>
            <person name="Roberts A.D."/>
            <person name="Saif S."/>
            <person name="Shea T.D."/>
            <person name="Sykes S.N."/>
            <person name="Wortman J."/>
            <person name="Nusbaum C."/>
            <person name="Birren B."/>
        </authorList>
    </citation>
    <scope>NUCLEOTIDE SEQUENCE [LARGE SCALE GENOMIC DNA]</scope>
    <source>
        <strain evidence="2">CBS 288.86</strain>
    </source>
</reference>
<protein>
    <recommendedName>
        <fullName evidence="3">Nulp1-pending protein</fullName>
    </recommendedName>
</protein>
<dbReference type="GO" id="GO:1990116">
    <property type="term" value="P:ribosome-associated ubiquitin-dependent protein catabolic process"/>
    <property type="evidence" value="ECO:0007669"/>
    <property type="project" value="TreeGrafter"/>
</dbReference>
<feature type="region of interest" description="Disordered" evidence="1">
    <location>
        <begin position="1"/>
        <end position="115"/>
    </location>
</feature>
<evidence type="ECO:0008006" key="3">
    <source>
        <dbReference type="Google" id="ProtNLM"/>
    </source>
</evidence>
<dbReference type="EMBL" id="KK207714">
    <property type="protein sequence ID" value="EZF56679.1"/>
    <property type="molecule type" value="Genomic_DNA"/>
</dbReference>
<gene>
    <name evidence="2" type="ORF">H103_00965</name>
</gene>
<feature type="compositionally biased region" description="Polar residues" evidence="1">
    <location>
        <begin position="182"/>
        <end position="192"/>
    </location>
</feature>
<dbReference type="HOGENOM" id="CLU_008321_1_1_1"/>
<evidence type="ECO:0000313" key="2">
    <source>
        <dbReference type="EMBL" id="EZF56679.1"/>
    </source>
</evidence>
<dbReference type="Pfam" id="PF04910">
    <property type="entry name" value="Tcf25"/>
    <property type="match status" value="1"/>
</dbReference>
<sequence>MSSRALRRLQKQKEVQQDLEAENDSGDSEQDIPISRPKINAFDLLGDQGGNEDRDDSLESEPERPVTEEDHSLAPPLEVSKATSGSKKKKKKKNKKQQPKKISGPAEANTPEPAVPEVDEIDLALEALALKHPTLEDQNVQPGRDFHGSSEEGLCALLEVDAKKLVSMNEMKRLFGNAAVESRTSPSDSPSGNRRRERNRRALDLGAALTGRYSPASRGQDLSGVALRKNVLMQGKAEWPKATSGGLGMEIVQKSSTGVVEYEILHNTAYKDVQRQFDMCVESMQPERMIELLQYNPYHISTLLQVSEIAKHQGDHAVSADLLERALFNIGRSAQSSFGNSIKQGKARLDFTIKENREVWLAGWRYIINLGMKGTWKTAYEWTKFLLGLDPDDPYCLCLIIDHIAIRAREMQHFVDLCLHPSFKKHWHLFPNIQCSLALAYMYLRKPKECRETLYSAMAKYPWIFRRLTQELNISPVPKAIWGAQAPNSAHDLLCELYIARAKDIWNTPEATSLLVEVADSIPTTEKPPQAPEISQNLARHVILSDVSSVTTHLPRHFTIRQISASDPLPPNEVGLSTGRAASMMDEVLQLFGINEPDHIQPGRHNHRQIDEEENIDSGEELDMAGVYLPPSQVPEWLLAGGAEELAEFFRINGVDPGNWEEGVNMLPIQRWVRTLLRLDRQDWRRTISTVAASLGSSTEMIEMVLLEELEQQTSAS</sequence>
<name>A0A022WEE3_TRIRU</name>
<dbReference type="PANTHER" id="PTHR22684:SF0">
    <property type="entry name" value="RIBOSOME QUALITY CONTROL COMPLEX SUBUNIT TCF25"/>
    <property type="match status" value="1"/>
</dbReference>
<evidence type="ECO:0000256" key="1">
    <source>
        <dbReference type="SAM" id="MobiDB-lite"/>
    </source>
</evidence>